<evidence type="ECO:0000256" key="3">
    <source>
        <dbReference type="ARBA" id="ARBA00023004"/>
    </source>
</evidence>
<reference evidence="4 5" key="1">
    <citation type="journal article" date="2014" name="Genome Announc.">
        <title>Draft Genome Sequence of Magnetospirillum sp. Strain SO-1, a Freshwater Magnetotactic Bacterium Isolated from the Ol'khovka River, Russia.</title>
        <authorList>
            <person name="Grouzdev D.S."/>
            <person name="Dziuba M.V."/>
            <person name="Sukhacheva M.S."/>
            <person name="Mardanov A.V."/>
            <person name="Beletskiy A.V."/>
            <person name="Kuznetsov B.B."/>
            <person name="Skryabin K.G."/>
        </authorList>
    </citation>
    <scope>NUCLEOTIDE SEQUENCE [LARGE SCALE GENOMIC DNA]</scope>
    <source>
        <strain evidence="4 5">SO-1</strain>
    </source>
</reference>
<sequence length="137" mass="15606">MSTDFWVDALSVGVDEFDCAHREQLNTIGEIEAALERGDRTEAVALLEHLLQHLVRHQAEEMDLLVRTGYPGTDHIHEVQSANLNRLRLLKTQVENGGPMPDARRIATEMRMAFVDYLLKGDINFKSHLDMVGYGYR</sequence>
<name>M2Y6Y6_9PROT</name>
<dbReference type="Proteomes" id="UP000011744">
    <property type="component" value="Unassembled WGS sequence"/>
</dbReference>
<comment type="similarity">
    <text evidence="1">Belongs to the hemerythrin family.</text>
</comment>
<evidence type="ECO:0000256" key="2">
    <source>
        <dbReference type="ARBA" id="ARBA00022723"/>
    </source>
</evidence>
<proteinExistence type="inferred from homology"/>
<dbReference type="EMBL" id="AONQ01000051">
    <property type="protein sequence ID" value="EME68821.1"/>
    <property type="molecule type" value="Genomic_DNA"/>
</dbReference>
<protein>
    <recommendedName>
        <fullName evidence="6">Hemerythrin-like domain-containing protein</fullName>
    </recommendedName>
</protein>
<dbReference type="InterPro" id="IPR035938">
    <property type="entry name" value="Hemerythrin-like_sf"/>
</dbReference>
<dbReference type="eggNOG" id="COG2703">
    <property type="taxonomic scope" value="Bacteria"/>
</dbReference>
<evidence type="ECO:0000313" key="4">
    <source>
        <dbReference type="EMBL" id="EME68821.1"/>
    </source>
</evidence>
<dbReference type="PATRIC" id="fig|1244869.3.peg.3298"/>
<keyword evidence="5" id="KW-1185">Reference proteome</keyword>
<dbReference type="GO" id="GO:0046872">
    <property type="term" value="F:metal ion binding"/>
    <property type="evidence" value="ECO:0007669"/>
    <property type="project" value="UniProtKB-KW"/>
</dbReference>
<evidence type="ECO:0008006" key="6">
    <source>
        <dbReference type="Google" id="ProtNLM"/>
    </source>
</evidence>
<accession>M2Y6Y6</accession>
<keyword evidence="2" id="KW-0479">Metal-binding</keyword>
<evidence type="ECO:0000256" key="1">
    <source>
        <dbReference type="ARBA" id="ARBA00010587"/>
    </source>
</evidence>
<dbReference type="SUPFAM" id="SSF47188">
    <property type="entry name" value="Hemerythrin-like"/>
    <property type="match status" value="1"/>
</dbReference>
<gene>
    <name evidence="4" type="ORF">H261_16443</name>
</gene>
<organism evidence="4 5">
    <name type="scientific">Paramagnetospirillum caucaseum</name>
    <dbReference type="NCBI Taxonomy" id="1244869"/>
    <lineage>
        <taxon>Bacteria</taxon>
        <taxon>Pseudomonadati</taxon>
        <taxon>Pseudomonadota</taxon>
        <taxon>Alphaproteobacteria</taxon>
        <taxon>Rhodospirillales</taxon>
        <taxon>Magnetospirillaceae</taxon>
        <taxon>Paramagnetospirillum</taxon>
    </lineage>
</organism>
<keyword evidence="3" id="KW-0408">Iron</keyword>
<dbReference type="AlphaFoldDB" id="M2Y6Y6"/>
<evidence type="ECO:0000313" key="5">
    <source>
        <dbReference type="Proteomes" id="UP000011744"/>
    </source>
</evidence>
<dbReference type="OrthoDB" id="7351342at2"/>
<dbReference type="STRING" id="1244869.H261_16443"/>
<comment type="caution">
    <text evidence="4">The sequence shown here is derived from an EMBL/GenBank/DDBJ whole genome shotgun (WGS) entry which is preliminary data.</text>
</comment>
<dbReference type="RefSeq" id="WP_008619606.1">
    <property type="nucleotide sequence ID" value="NZ_AONQ01000051.1"/>
</dbReference>
<dbReference type="Gene3D" id="1.20.120.50">
    <property type="entry name" value="Hemerythrin-like"/>
    <property type="match status" value="1"/>
</dbReference>